<proteinExistence type="inferred from homology"/>
<evidence type="ECO:0000256" key="7">
    <source>
        <dbReference type="RuleBase" id="RU361277"/>
    </source>
</evidence>
<reference evidence="9 10" key="1">
    <citation type="submission" date="2014-04" db="EMBL/GenBank/DDBJ databases">
        <authorList>
            <consortium name="DOE Joint Genome Institute"/>
            <person name="Kuo A."/>
            <person name="Martino E."/>
            <person name="Perotto S."/>
            <person name="Kohler A."/>
            <person name="Nagy L.G."/>
            <person name="Floudas D."/>
            <person name="Copeland A."/>
            <person name="Barry K.W."/>
            <person name="Cichocki N."/>
            <person name="Veneault-Fourrey C."/>
            <person name="LaButti K."/>
            <person name="Lindquist E.A."/>
            <person name="Lipzen A."/>
            <person name="Lundell T."/>
            <person name="Morin E."/>
            <person name="Murat C."/>
            <person name="Sun H."/>
            <person name="Tunlid A."/>
            <person name="Henrissat B."/>
            <person name="Grigoriev I.V."/>
            <person name="Hibbett D.S."/>
            <person name="Martin F."/>
            <person name="Nordberg H.P."/>
            <person name="Cantor M.N."/>
            <person name="Hua S.X."/>
        </authorList>
    </citation>
    <scope>NUCLEOTIDE SEQUENCE [LARGE SCALE GENOMIC DNA]</scope>
    <source>
        <strain evidence="9 10">Zn</strain>
    </source>
</reference>
<dbReference type="AlphaFoldDB" id="A0A0C3GW33"/>
<evidence type="ECO:0000256" key="4">
    <source>
        <dbReference type="ARBA" id="ARBA00022833"/>
    </source>
</evidence>
<dbReference type="InterPro" id="IPR013154">
    <property type="entry name" value="ADH-like_N"/>
</dbReference>
<protein>
    <recommendedName>
        <fullName evidence="8">Enoyl reductase (ER) domain-containing protein</fullName>
    </recommendedName>
</protein>
<dbReference type="InterPro" id="IPR036291">
    <property type="entry name" value="NAD(P)-bd_dom_sf"/>
</dbReference>
<organism evidence="9 10">
    <name type="scientific">Oidiodendron maius (strain Zn)</name>
    <dbReference type="NCBI Taxonomy" id="913774"/>
    <lineage>
        <taxon>Eukaryota</taxon>
        <taxon>Fungi</taxon>
        <taxon>Dikarya</taxon>
        <taxon>Ascomycota</taxon>
        <taxon>Pezizomycotina</taxon>
        <taxon>Leotiomycetes</taxon>
        <taxon>Leotiomycetes incertae sedis</taxon>
        <taxon>Myxotrichaceae</taxon>
        <taxon>Oidiodendron</taxon>
    </lineage>
</organism>
<feature type="domain" description="Enoyl reductase (ER)" evidence="8">
    <location>
        <begin position="17"/>
        <end position="343"/>
    </location>
</feature>
<dbReference type="OrthoDB" id="1879366at2759"/>
<dbReference type="HOGENOM" id="CLU_026673_20_1_1"/>
<dbReference type="GO" id="GO:0004022">
    <property type="term" value="F:alcohol dehydrogenase (NAD+) activity"/>
    <property type="evidence" value="ECO:0007669"/>
    <property type="project" value="TreeGrafter"/>
</dbReference>
<dbReference type="Gene3D" id="3.90.180.10">
    <property type="entry name" value="Medium-chain alcohol dehydrogenases, catalytic domain"/>
    <property type="match status" value="1"/>
</dbReference>
<dbReference type="InterPro" id="IPR013149">
    <property type="entry name" value="ADH-like_C"/>
</dbReference>
<sequence>MATATKSQIGAWVETPGPQAHITIRDDLPIPSPSSGEVLIKLECTGVCHSDVYGILGQTRMTTHIAGHEGIGQIIETGSNVSPYLLGRRVGYRWLYNYCGDCEICSKNVTYCPNQTNPGRNVAGTFQQYIVSSVKPLTFIPDALDSRLAAPLLCAGITIYSAIAKLRLRAGEWLLLPGAGGGLGHLGIQIAHRLGIKVIAIDTGEPKRKLCIDLGATCFLDYKTDDIVVSVKKLTKEYGVHGAICLANSQAGYAQALSLVRNLGTLVCVGLGMDDLPISPFQLIIRGINVIGSSVGTEKEMDELLDMAARGDIKPIIEVFDFSDLDEVLQRLQKNEISGRAVVTLPV</sequence>
<dbReference type="SUPFAM" id="SSF50129">
    <property type="entry name" value="GroES-like"/>
    <property type="match status" value="1"/>
</dbReference>
<dbReference type="STRING" id="913774.A0A0C3GW33"/>
<keyword evidence="4 7" id="KW-0862">Zinc</keyword>
<keyword evidence="3 7" id="KW-0479">Metal-binding</keyword>
<keyword evidence="6" id="KW-0520">NAD</keyword>
<name>A0A0C3GW33_OIDMZ</name>
<reference evidence="10" key="2">
    <citation type="submission" date="2015-01" db="EMBL/GenBank/DDBJ databases">
        <title>Evolutionary Origins and Diversification of the Mycorrhizal Mutualists.</title>
        <authorList>
            <consortium name="DOE Joint Genome Institute"/>
            <consortium name="Mycorrhizal Genomics Consortium"/>
            <person name="Kohler A."/>
            <person name="Kuo A."/>
            <person name="Nagy L.G."/>
            <person name="Floudas D."/>
            <person name="Copeland A."/>
            <person name="Barry K.W."/>
            <person name="Cichocki N."/>
            <person name="Veneault-Fourrey C."/>
            <person name="LaButti K."/>
            <person name="Lindquist E.A."/>
            <person name="Lipzen A."/>
            <person name="Lundell T."/>
            <person name="Morin E."/>
            <person name="Murat C."/>
            <person name="Riley R."/>
            <person name="Ohm R."/>
            <person name="Sun H."/>
            <person name="Tunlid A."/>
            <person name="Henrissat B."/>
            <person name="Grigoriev I.V."/>
            <person name="Hibbett D.S."/>
            <person name="Martin F."/>
        </authorList>
    </citation>
    <scope>NUCLEOTIDE SEQUENCE [LARGE SCALE GENOMIC DNA]</scope>
    <source>
        <strain evidence="10">Zn</strain>
    </source>
</reference>
<dbReference type="GO" id="GO:0005737">
    <property type="term" value="C:cytoplasm"/>
    <property type="evidence" value="ECO:0007669"/>
    <property type="project" value="TreeGrafter"/>
</dbReference>
<evidence type="ECO:0000256" key="1">
    <source>
        <dbReference type="ARBA" id="ARBA00001947"/>
    </source>
</evidence>
<evidence type="ECO:0000259" key="8">
    <source>
        <dbReference type="SMART" id="SM00829"/>
    </source>
</evidence>
<dbReference type="InterPro" id="IPR011032">
    <property type="entry name" value="GroES-like_sf"/>
</dbReference>
<dbReference type="Pfam" id="PF00107">
    <property type="entry name" value="ADH_zinc_N"/>
    <property type="match status" value="1"/>
</dbReference>
<dbReference type="Gene3D" id="3.40.50.720">
    <property type="entry name" value="NAD(P)-binding Rossmann-like Domain"/>
    <property type="match status" value="1"/>
</dbReference>
<comment type="cofactor">
    <cofactor evidence="1 7">
        <name>Zn(2+)</name>
        <dbReference type="ChEBI" id="CHEBI:29105"/>
    </cofactor>
</comment>
<keyword evidence="5" id="KW-0560">Oxidoreductase</keyword>
<dbReference type="Proteomes" id="UP000054321">
    <property type="component" value="Unassembled WGS sequence"/>
</dbReference>
<keyword evidence="10" id="KW-1185">Reference proteome</keyword>
<dbReference type="InterPro" id="IPR020843">
    <property type="entry name" value="ER"/>
</dbReference>
<accession>A0A0C3GW33</accession>
<gene>
    <name evidence="9" type="ORF">OIDMADRAFT_134486</name>
</gene>
<dbReference type="GO" id="GO:0008270">
    <property type="term" value="F:zinc ion binding"/>
    <property type="evidence" value="ECO:0007669"/>
    <property type="project" value="InterPro"/>
</dbReference>
<evidence type="ECO:0000256" key="5">
    <source>
        <dbReference type="ARBA" id="ARBA00023002"/>
    </source>
</evidence>
<evidence type="ECO:0000256" key="6">
    <source>
        <dbReference type="ARBA" id="ARBA00023027"/>
    </source>
</evidence>
<dbReference type="SMART" id="SM00829">
    <property type="entry name" value="PKS_ER"/>
    <property type="match status" value="1"/>
</dbReference>
<dbReference type="EMBL" id="KN832887">
    <property type="protein sequence ID" value="KIM95489.1"/>
    <property type="molecule type" value="Genomic_DNA"/>
</dbReference>
<dbReference type="FunFam" id="3.40.50.720:FF:000039">
    <property type="entry name" value="Alcohol dehydrogenase AdhP"/>
    <property type="match status" value="1"/>
</dbReference>
<dbReference type="PROSITE" id="PS00059">
    <property type="entry name" value="ADH_ZINC"/>
    <property type="match status" value="1"/>
</dbReference>
<evidence type="ECO:0000256" key="2">
    <source>
        <dbReference type="ARBA" id="ARBA00008072"/>
    </source>
</evidence>
<evidence type="ECO:0000313" key="9">
    <source>
        <dbReference type="EMBL" id="KIM95489.1"/>
    </source>
</evidence>
<evidence type="ECO:0000256" key="3">
    <source>
        <dbReference type="ARBA" id="ARBA00022723"/>
    </source>
</evidence>
<dbReference type="PANTHER" id="PTHR42940:SF2">
    <property type="entry name" value="DEHYDROGENASE FAMILY OXIDOREDUCTASE, PUTATIVE (JCVI)-RELATED"/>
    <property type="match status" value="1"/>
</dbReference>
<dbReference type="InterPro" id="IPR002328">
    <property type="entry name" value="ADH_Zn_CS"/>
</dbReference>
<dbReference type="PANTHER" id="PTHR42940">
    <property type="entry name" value="ALCOHOL DEHYDROGENASE 1-RELATED"/>
    <property type="match status" value="1"/>
</dbReference>
<dbReference type="InParanoid" id="A0A0C3GW33"/>
<dbReference type="Pfam" id="PF08240">
    <property type="entry name" value="ADH_N"/>
    <property type="match status" value="1"/>
</dbReference>
<dbReference type="CDD" id="cd08297">
    <property type="entry name" value="CAD3"/>
    <property type="match status" value="1"/>
</dbReference>
<evidence type="ECO:0000313" key="10">
    <source>
        <dbReference type="Proteomes" id="UP000054321"/>
    </source>
</evidence>
<dbReference type="SUPFAM" id="SSF51735">
    <property type="entry name" value="NAD(P)-binding Rossmann-fold domains"/>
    <property type="match status" value="1"/>
</dbReference>
<comment type="similarity">
    <text evidence="2 7">Belongs to the zinc-containing alcohol dehydrogenase family.</text>
</comment>